<proteinExistence type="inferred from homology"/>
<protein>
    <recommendedName>
        <fullName evidence="4">ADP-ribose pyrophosphatase</fullName>
        <ecNumber evidence="3">3.6.1.13</ecNumber>
    </recommendedName>
    <alternativeName>
        <fullName evidence="9">ADP-ribose diphosphatase</fullName>
    </alternativeName>
    <alternativeName>
        <fullName evidence="11">ADP-ribose phosphohydrolase</fullName>
    </alternativeName>
    <alternativeName>
        <fullName evidence="10">Adenosine diphosphoribose pyrophosphatase</fullName>
    </alternativeName>
</protein>
<dbReference type="GO" id="GO:0019144">
    <property type="term" value="F:ADP-sugar diphosphatase activity"/>
    <property type="evidence" value="ECO:0007669"/>
    <property type="project" value="TreeGrafter"/>
</dbReference>
<dbReference type="AlphaFoldDB" id="A0A0F9M7V3"/>
<dbReference type="InterPro" id="IPR004385">
    <property type="entry name" value="NDP_pyrophosphatase"/>
</dbReference>
<dbReference type="EMBL" id="LAZR01005225">
    <property type="protein sequence ID" value="KKN01779.1"/>
    <property type="molecule type" value="Genomic_DNA"/>
</dbReference>
<evidence type="ECO:0000256" key="8">
    <source>
        <dbReference type="ARBA" id="ARBA00025164"/>
    </source>
</evidence>
<comment type="caution">
    <text evidence="14">The sequence shown here is derived from an EMBL/GenBank/DDBJ whole genome shotgun (WGS) entry which is preliminary data.</text>
</comment>
<keyword evidence="6" id="KW-0378">Hydrolase</keyword>
<dbReference type="PROSITE" id="PS00893">
    <property type="entry name" value="NUDIX_BOX"/>
    <property type="match status" value="1"/>
</dbReference>
<comment type="similarity">
    <text evidence="2">Belongs to the Nudix hydrolase family. NudF subfamily.</text>
</comment>
<dbReference type="Pfam" id="PF00293">
    <property type="entry name" value="NUDIX"/>
    <property type="match status" value="1"/>
</dbReference>
<reference evidence="14" key="1">
    <citation type="journal article" date="2015" name="Nature">
        <title>Complex archaea that bridge the gap between prokaryotes and eukaryotes.</title>
        <authorList>
            <person name="Spang A."/>
            <person name="Saw J.H."/>
            <person name="Jorgensen S.L."/>
            <person name="Zaremba-Niedzwiedzka K."/>
            <person name="Martijn J."/>
            <person name="Lind A.E."/>
            <person name="van Eijk R."/>
            <person name="Schleper C."/>
            <person name="Guy L."/>
            <person name="Ettema T.J."/>
        </authorList>
    </citation>
    <scope>NUCLEOTIDE SEQUENCE</scope>
</reference>
<comment type="cofactor">
    <cofactor evidence="1">
        <name>Mg(2+)</name>
        <dbReference type="ChEBI" id="CHEBI:18420"/>
    </cofactor>
</comment>
<dbReference type="GO" id="GO:0019693">
    <property type="term" value="P:ribose phosphate metabolic process"/>
    <property type="evidence" value="ECO:0007669"/>
    <property type="project" value="TreeGrafter"/>
</dbReference>
<evidence type="ECO:0000256" key="11">
    <source>
        <dbReference type="ARBA" id="ARBA00033056"/>
    </source>
</evidence>
<comment type="function">
    <text evidence="8">Acts on ADP-mannose and ADP-glucose as well as ADP-ribose. Prevents glycogen biosynthesis. The reaction catalyzed by this enzyme is a limiting step of the gluconeogenic process.</text>
</comment>
<evidence type="ECO:0000256" key="1">
    <source>
        <dbReference type="ARBA" id="ARBA00001946"/>
    </source>
</evidence>
<dbReference type="InterPro" id="IPR020084">
    <property type="entry name" value="NUDIX_hydrolase_CS"/>
</dbReference>
<keyword evidence="5" id="KW-0479">Metal-binding</keyword>
<evidence type="ECO:0000256" key="3">
    <source>
        <dbReference type="ARBA" id="ARBA00012453"/>
    </source>
</evidence>
<dbReference type="GO" id="GO:0046872">
    <property type="term" value="F:metal ion binding"/>
    <property type="evidence" value="ECO:0007669"/>
    <property type="project" value="UniProtKB-KW"/>
</dbReference>
<evidence type="ECO:0000256" key="10">
    <source>
        <dbReference type="ARBA" id="ARBA00030308"/>
    </source>
</evidence>
<organism evidence="14">
    <name type="scientific">marine sediment metagenome</name>
    <dbReference type="NCBI Taxonomy" id="412755"/>
    <lineage>
        <taxon>unclassified sequences</taxon>
        <taxon>metagenomes</taxon>
        <taxon>ecological metagenomes</taxon>
    </lineage>
</organism>
<evidence type="ECO:0000256" key="12">
    <source>
        <dbReference type="ARBA" id="ARBA00049546"/>
    </source>
</evidence>
<keyword evidence="7" id="KW-0460">Magnesium</keyword>
<name>A0A0F9M7V3_9ZZZZ</name>
<evidence type="ECO:0000259" key="13">
    <source>
        <dbReference type="PROSITE" id="PS51462"/>
    </source>
</evidence>
<dbReference type="PANTHER" id="PTHR11839">
    <property type="entry name" value="UDP/ADP-SUGAR PYROPHOSPHATASE"/>
    <property type="match status" value="1"/>
</dbReference>
<dbReference type="EC" id="3.6.1.13" evidence="3"/>
<dbReference type="GO" id="GO:0047631">
    <property type="term" value="F:ADP-ribose diphosphatase activity"/>
    <property type="evidence" value="ECO:0007669"/>
    <property type="project" value="UniProtKB-EC"/>
</dbReference>
<evidence type="ECO:0000256" key="2">
    <source>
        <dbReference type="ARBA" id="ARBA00007482"/>
    </source>
</evidence>
<feature type="domain" description="Nudix hydrolase" evidence="13">
    <location>
        <begin position="45"/>
        <end position="190"/>
    </location>
</feature>
<dbReference type="InterPro" id="IPR000086">
    <property type="entry name" value="NUDIX_hydrolase_dom"/>
</dbReference>
<evidence type="ECO:0000256" key="7">
    <source>
        <dbReference type="ARBA" id="ARBA00022842"/>
    </source>
</evidence>
<dbReference type="GO" id="GO:0006753">
    <property type="term" value="P:nucleoside phosphate metabolic process"/>
    <property type="evidence" value="ECO:0007669"/>
    <property type="project" value="TreeGrafter"/>
</dbReference>
<accession>A0A0F9M7V3</accession>
<evidence type="ECO:0000256" key="4">
    <source>
        <dbReference type="ARBA" id="ARBA00013297"/>
    </source>
</evidence>
<dbReference type="NCBIfam" id="TIGR00052">
    <property type="entry name" value="nudix-type nucleoside diphosphatase, YffH/AdpP family"/>
    <property type="match status" value="1"/>
</dbReference>
<dbReference type="InterPro" id="IPR015797">
    <property type="entry name" value="NUDIX_hydrolase-like_dom_sf"/>
</dbReference>
<gene>
    <name evidence="14" type="ORF">LCGC14_1124300</name>
</gene>
<dbReference type="PANTHER" id="PTHR11839:SF5">
    <property type="entry name" value="ADP-RIBOSE PYROPHOSPHATASE"/>
    <property type="match status" value="1"/>
</dbReference>
<dbReference type="GO" id="GO:0005829">
    <property type="term" value="C:cytosol"/>
    <property type="evidence" value="ECO:0007669"/>
    <property type="project" value="TreeGrafter"/>
</dbReference>
<sequence length="201" mass="22789">MIKKVFEITNEQTPYSGFFNIKKYTLRHSLFQGGWSKEVTREVFHRGDCVAVLLYDPNRDEVVIIEQFRAGAILSDKHEDAWLLEIVAGAIESGETPVQVAKREALEEAGCEVEELIKINEFFTSPGGTSERITLFCGRVDSTHIGGIHGLEDEQEDIAVSCMPFLTAYELLQQGRIISSIPIIALQWLFINRESLQKQWL</sequence>
<dbReference type="SUPFAM" id="SSF55811">
    <property type="entry name" value="Nudix"/>
    <property type="match status" value="1"/>
</dbReference>
<evidence type="ECO:0000256" key="9">
    <source>
        <dbReference type="ARBA" id="ARBA00030162"/>
    </source>
</evidence>
<dbReference type="CDD" id="cd24155">
    <property type="entry name" value="NUDIX_ADPRase"/>
    <property type="match status" value="1"/>
</dbReference>
<evidence type="ECO:0000256" key="5">
    <source>
        <dbReference type="ARBA" id="ARBA00022723"/>
    </source>
</evidence>
<comment type="catalytic activity">
    <reaction evidence="12">
        <text>ADP-D-ribose + H2O = D-ribose 5-phosphate + AMP + 2 H(+)</text>
        <dbReference type="Rhea" id="RHEA:10412"/>
        <dbReference type="ChEBI" id="CHEBI:15377"/>
        <dbReference type="ChEBI" id="CHEBI:15378"/>
        <dbReference type="ChEBI" id="CHEBI:57967"/>
        <dbReference type="ChEBI" id="CHEBI:78346"/>
        <dbReference type="ChEBI" id="CHEBI:456215"/>
        <dbReference type="EC" id="3.6.1.13"/>
    </reaction>
</comment>
<evidence type="ECO:0000256" key="6">
    <source>
        <dbReference type="ARBA" id="ARBA00022801"/>
    </source>
</evidence>
<dbReference type="PROSITE" id="PS51462">
    <property type="entry name" value="NUDIX"/>
    <property type="match status" value="1"/>
</dbReference>
<dbReference type="Gene3D" id="3.90.79.10">
    <property type="entry name" value="Nucleoside Triphosphate Pyrophosphohydrolase"/>
    <property type="match status" value="1"/>
</dbReference>
<evidence type="ECO:0000313" key="14">
    <source>
        <dbReference type="EMBL" id="KKN01779.1"/>
    </source>
</evidence>